<keyword evidence="2" id="KW-1185">Reference proteome</keyword>
<proteinExistence type="predicted"/>
<protein>
    <recommendedName>
        <fullName evidence="3">Lipoprotein</fullName>
    </recommendedName>
</protein>
<reference evidence="2" key="1">
    <citation type="journal article" date="2019" name="Int. J. Syst. Evol. Microbiol.">
        <title>The Global Catalogue of Microorganisms (GCM) 10K type strain sequencing project: providing services to taxonomists for standard genome sequencing and annotation.</title>
        <authorList>
            <consortium name="The Broad Institute Genomics Platform"/>
            <consortium name="The Broad Institute Genome Sequencing Center for Infectious Disease"/>
            <person name="Wu L."/>
            <person name="Ma J."/>
        </authorList>
    </citation>
    <scope>NUCLEOTIDE SEQUENCE [LARGE SCALE GENOMIC DNA]</scope>
    <source>
        <strain evidence="2">JCM 17687</strain>
    </source>
</reference>
<accession>A0ABP9J7L6</accession>
<comment type="caution">
    <text evidence="1">The sequence shown here is derived from an EMBL/GenBank/DDBJ whole genome shotgun (WGS) entry which is preliminary data.</text>
</comment>
<dbReference type="Proteomes" id="UP001500427">
    <property type="component" value="Unassembled WGS sequence"/>
</dbReference>
<organism evidence="1 2">
    <name type="scientific">Terrabacter aeriphilus</name>
    <dbReference type="NCBI Taxonomy" id="515662"/>
    <lineage>
        <taxon>Bacteria</taxon>
        <taxon>Bacillati</taxon>
        <taxon>Actinomycetota</taxon>
        <taxon>Actinomycetes</taxon>
        <taxon>Micrococcales</taxon>
        <taxon>Intrasporangiaceae</taxon>
        <taxon>Terrabacter</taxon>
    </lineage>
</organism>
<gene>
    <name evidence="1" type="ORF">GCM10023258_11050</name>
</gene>
<dbReference type="EMBL" id="BAABIW010000009">
    <property type="protein sequence ID" value="GAA5021569.1"/>
    <property type="molecule type" value="Genomic_DNA"/>
</dbReference>
<evidence type="ECO:0000313" key="1">
    <source>
        <dbReference type="EMBL" id="GAA5021569.1"/>
    </source>
</evidence>
<name>A0ABP9J7L6_9MICO</name>
<evidence type="ECO:0008006" key="3">
    <source>
        <dbReference type="Google" id="ProtNLM"/>
    </source>
</evidence>
<evidence type="ECO:0000313" key="2">
    <source>
        <dbReference type="Proteomes" id="UP001500427"/>
    </source>
</evidence>
<sequence>MIACVGAALLAGCGSGASPGAGGNSTPVPSAGGYGWVAFDPPPGATGASGARLVAHTPPDALELAGLRLPDGAEVQRVETQAPAMKAESFLFVVRADRASAEAVCDEAGLGGARVVASIPGDAAASMVDPVVGPGSRWCSRADTTGDRWEGYVLIAPGDPATVQISVQRPL</sequence>